<organism evidence="7 8">
    <name type="scientific">Parvularcula marina</name>
    <dbReference type="NCBI Taxonomy" id="2292771"/>
    <lineage>
        <taxon>Bacteria</taxon>
        <taxon>Pseudomonadati</taxon>
        <taxon>Pseudomonadota</taxon>
        <taxon>Alphaproteobacteria</taxon>
        <taxon>Parvularculales</taxon>
        <taxon>Parvularculaceae</taxon>
        <taxon>Parvularcula</taxon>
    </lineage>
</organism>
<dbReference type="GO" id="GO:0006874">
    <property type="term" value="P:intracellular calcium ion homeostasis"/>
    <property type="evidence" value="ECO:0007669"/>
    <property type="project" value="TreeGrafter"/>
</dbReference>
<feature type="transmembrane region" description="Helical" evidence="5">
    <location>
        <begin position="130"/>
        <end position="146"/>
    </location>
</feature>
<dbReference type="InParanoid" id="A0A371REZ8"/>
<feature type="transmembrane region" description="Helical" evidence="5">
    <location>
        <begin position="167"/>
        <end position="195"/>
    </location>
</feature>
<sequence>MLIDFLLVGAGLIGLVLGGDILVRGSLDLSRRFGLSPAVIGIVVIGFGTSMPELVTSLTAAFQGAEGVAIGNVAGSNIANILLILGVTALLFPVACDVKTVRRDGAAMMLMSLVLAAGILWWGFPRVMSLGLLAGMAGYLLFVLLNDGGSVESDEEAGSPPHLGRALIFAGAGLAALILGAKSLVTGAVGLATAFGISEALIGLTIVAVGTSVPELAASISAALKKQGSMAFGNVIGSNIFNIGAIMGVTGVVHPLAPPTNIGVIDVTALLGAAILAILFGATGLKINRWEGAVLIGGYLSYITVITVMAVS</sequence>
<feature type="transmembrane region" description="Helical" evidence="5">
    <location>
        <begin position="6"/>
        <end position="23"/>
    </location>
</feature>
<feature type="domain" description="Sodium/calcium exchanger membrane region" evidence="6">
    <location>
        <begin position="167"/>
        <end position="307"/>
    </location>
</feature>
<comment type="caution">
    <text evidence="7">The sequence shown here is derived from an EMBL/GenBank/DDBJ whole genome shotgun (WGS) entry which is preliminary data.</text>
</comment>
<dbReference type="Proteomes" id="UP000264589">
    <property type="component" value="Unassembled WGS sequence"/>
</dbReference>
<keyword evidence="3 5" id="KW-1133">Transmembrane helix</keyword>
<dbReference type="FunCoup" id="A0A371REZ8">
    <property type="interactions" value="132"/>
</dbReference>
<dbReference type="OrthoDB" id="9794225at2"/>
<reference evidence="7 8" key="1">
    <citation type="submission" date="2018-08" db="EMBL/GenBank/DDBJ databases">
        <title>Parvularcula sp. SM1705, isolated from surface water of the South Sea China.</title>
        <authorList>
            <person name="Sun L."/>
        </authorList>
    </citation>
    <scope>NUCLEOTIDE SEQUENCE [LARGE SCALE GENOMIC DNA]</scope>
    <source>
        <strain evidence="7 8">SM1705</strain>
    </source>
</reference>
<dbReference type="Gene3D" id="6.10.280.80">
    <property type="entry name" value="NCX, peripheral helical region"/>
    <property type="match status" value="1"/>
</dbReference>
<feature type="transmembrane region" description="Helical" evidence="5">
    <location>
        <begin position="236"/>
        <end position="256"/>
    </location>
</feature>
<dbReference type="Pfam" id="PF01699">
    <property type="entry name" value="Na_Ca_ex"/>
    <property type="match status" value="2"/>
</dbReference>
<dbReference type="RefSeq" id="WP_116390656.1">
    <property type="nucleotide sequence ID" value="NZ_QUQO01000001.1"/>
</dbReference>
<dbReference type="NCBIfam" id="TIGR00367">
    <property type="entry name" value="calcium/sodium antiporter"/>
    <property type="match status" value="1"/>
</dbReference>
<feature type="transmembrane region" description="Helical" evidence="5">
    <location>
        <begin position="106"/>
        <end position="124"/>
    </location>
</feature>
<name>A0A371REZ8_9PROT</name>
<feature type="transmembrane region" description="Helical" evidence="5">
    <location>
        <begin position="262"/>
        <end position="285"/>
    </location>
</feature>
<evidence type="ECO:0000256" key="5">
    <source>
        <dbReference type="SAM" id="Phobius"/>
    </source>
</evidence>
<proteinExistence type="predicted"/>
<dbReference type="InterPro" id="IPR044880">
    <property type="entry name" value="NCX_ion-bd_dom_sf"/>
</dbReference>
<feature type="domain" description="Sodium/calcium exchanger membrane region" evidence="6">
    <location>
        <begin position="5"/>
        <end position="143"/>
    </location>
</feature>
<evidence type="ECO:0000259" key="6">
    <source>
        <dbReference type="Pfam" id="PF01699"/>
    </source>
</evidence>
<keyword evidence="8" id="KW-1185">Reference proteome</keyword>
<evidence type="ECO:0000256" key="3">
    <source>
        <dbReference type="ARBA" id="ARBA00022989"/>
    </source>
</evidence>
<dbReference type="AlphaFoldDB" id="A0A371REZ8"/>
<comment type="subcellular location">
    <subcellularLocation>
        <location evidence="1">Membrane</location>
        <topology evidence="1">Multi-pass membrane protein</topology>
    </subcellularLocation>
</comment>
<dbReference type="GO" id="GO:0005886">
    <property type="term" value="C:plasma membrane"/>
    <property type="evidence" value="ECO:0007669"/>
    <property type="project" value="TreeGrafter"/>
</dbReference>
<feature type="transmembrane region" description="Helical" evidence="5">
    <location>
        <begin position="35"/>
        <end position="54"/>
    </location>
</feature>
<dbReference type="InterPro" id="IPR004837">
    <property type="entry name" value="NaCa_Exmemb"/>
</dbReference>
<feature type="transmembrane region" description="Helical" evidence="5">
    <location>
        <begin position="292"/>
        <end position="311"/>
    </location>
</feature>
<keyword evidence="2 5" id="KW-0812">Transmembrane</keyword>
<dbReference type="GO" id="GO:0005262">
    <property type="term" value="F:calcium channel activity"/>
    <property type="evidence" value="ECO:0007669"/>
    <property type="project" value="TreeGrafter"/>
</dbReference>
<feature type="transmembrane region" description="Helical" evidence="5">
    <location>
        <begin position="74"/>
        <end position="94"/>
    </location>
</feature>
<dbReference type="EMBL" id="QUQO01000001">
    <property type="protein sequence ID" value="RFB04029.1"/>
    <property type="molecule type" value="Genomic_DNA"/>
</dbReference>
<dbReference type="PANTHER" id="PTHR10846:SF8">
    <property type="entry name" value="INNER MEMBRANE PROTEIN YRBG"/>
    <property type="match status" value="1"/>
</dbReference>
<gene>
    <name evidence="7" type="ORF">DX908_01260</name>
</gene>
<evidence type="ECO:0000256" key="2">
    <source>
        <dbReference type="ARBA" id="ARBA00022692"/>
    </source>
</evidence>
<keyword evidence="4 5" id="KW-0472">Membrane</keyword>
<dbReference type="PANTHER" id="PTHR10846">
    <property type="entry name" value="SODIUM/POTASSIUM/CALCIUM EXCHANGER"/>
    <property type="match status" value="1"/>
</dbReference>
<dbReference type="InterPro" id="IPR004481">
    <property type="entry name" value="K/Na/Ca-exchanger"/>
</dbReference>
<evidence type="ECO:0000256" key="4">
    <source>
        <dbReference type="ARBA" id="ARBA00023136"/>
    </source>
</evidence>
<evidence type="ECO:0000256" key="1">
    <source>
        <dbReference type="ARBA" id="ARBA00004141"/>
    </source>
</evidence>
<dbReference type="Gene3D" id="1.20.1420.30">
    <property type="entry name" value="NCX, central ion-binding region"/>
    <property type="match status" value="1"/>
</dbReference>
<dbReference type="GO" id="GO:0008273">
    <property type="term" value="F:calcium, potassium:sodium antiporter activity"/>
    <property type="evidence" value="ECO:0007669"/>
    <property type="project" value="TreeGrafter"/>
</dbReference>
<protein>
    <submittedName>
        <fullName evidence="7">Sodium:calcium antiporter</fullName>
    </submittedName>
</protein>
<evidence type="ECO:0000313" key="8">
    <source>
        <dbReference type="Proteomes" id="UP000264589"/>
    </source>
</evidence>
<evidence type="ECO:0000313" key="7">
    <source>
        <dbReference type="EMBL" id="RFB04029.1"/>
    </source>
</evidence>
<accession>A0A371REZ8</accession>